<evidence type="ECO:0000256" key="4">
    <source>
        <dbReference type="ARBA" id="ARBA00019595"/>
    </source>
</evidence>
<comment type="similarity">
    <text evidence="7">Belongs to the dTDP-4-dehydrorhamnose 3,5-epimerase family.</text>
</comment>
<accession>A0A176THG9</accession>
<protein>
    <recommendedName>
        <fullName evidence="4 7">dTDP-4-dehydrorhamnose 3,5-epimerase</fullName>
        <ecNumber evidence="3 7">5.1.3.13</ecNumber>
    </recommendedName>
    <alternativeName>
        <fullName evidence="7">Thymidine diphospho-4-keto-rhamnose 3,5-epimerase</fullName>
    </alternativeName>
</protein>
<dbReference type="CDD" id="cd00438">
    <property type="entry name" value="cupin_RmlC"/>
    <property type="match status" value="1"/>
</dbReference>
<dbReference type="InterPro" id="IPR011051">
    <property type="entry name" value="RmlC_Cupin_sf"/>
</dbReference>
<gene>
    <name evidence="8" type="ORF">LPB303_00870</name>
</gene>
<dbReference type="GO" id="GO:0000271">
    <property type="term" value="P:polysaccharide biosynthetic process"/>
    <property type="evidence" value="ECO:0007669"/>
    <property type="project" value="TreeGrafter"/>
</dbReference>
<dbReference type="Pfam" id="PF00908">
    <property type="entry name" value="dTDP_sugar_isom"/>
    <property type="match status" value="1"/>
</dbReference>
<evidence type="ECO:0000256" key="5">
    <source>
        <dbReference type="PIRSR" id="PIRSR600888-1"/>
    </source>
</evidence>
<dbReference type="STRING" id="1333662.LPB303_00870"/>
<dbReference type="GO" id="GO:0008830">
    <property type="term" value="F:dTDP-4-dehydrorhamnose 3,5-epimerase activity"/>
    <property type="evidence" value="ECO:0007669"/>
    <property type="project" value="UniProtKB-UniRule"/>
</dbReference>
<name>A0A176THG9_9FLAO</name>
<feature type="active site" description="Proton acceptor" evidence="5">
    <location>
        <position position="62"/>
    </location>
</feature>
<dbReference type="NCBIfam" id="TIGR01221">
    <property type="entry name" value="rmlC"/>
    <property type="match status" value="1"/>
</dbReference>
<dbReference type="UniPathway" id="UPA00124"/>
<comment type="catalytic activity">
    <reaction evidence="1 7">
        <text>dTDP-4-dehydro-6-deoxy-alpha-D-glucose = dTDP-4-dehydro-beta-L-rhamnose</text>
        <dbReference type="Rhea" id="RHEA:16969"/>
        <dbReference type="ChEBI" id="CHEBI:57649"/>
        <dbReference type="ChEBI" id="CHEBI:62830"/>
        <dbReference type="EC" id="5.1.3.13"/>
    </reaction>
</comment>
<dbReference type="InterPro" id="IPR000888">
    <property type="entry name" value="RmlC-like"/>
</dbReference>
<evidence type="ECO:0000256" key="7">
    <source>
        <dbReference type="RuleBase" id="RU364069"/>
    </source>
</evidence>
<organism evidence="8 9">
    <name type="scientific">Polaribacter atrinae</name>
    <dbReference type="NCBI Taxonomy" id="1333662"/>
    <lineage>
        <taxon>Bacteria</taxon>
        <taxon>Pseudomonadati</taxon>
        <taxon>Bacteroidota</taxon>
        <taxon>Flavobacteriia</taxon>
        <taxon>Flavobacteriales</taxon>
        <taxon>Flavobacteriaceae</taxon>
    </lineage>
</organism>
<dbReference type="SUPFAM" id="SSF51182">
    <property type="entry name" value="RmlC-like cupins"/>
    <property type="match status" value="1"/>
</dbReference>
<feature type="active site" description="Proton donor" evidence="5">
    <location>
        <position position="132"/>
    </location>
</feature>
<comment type="subunit">
    <text evidence="7">Homodimer.</text>
</comment>
<dbReference type="EMBL" id="LVWE01000001">
    <property type="protein sequence ID" value="OAD46835.1"/>
    <property type="molecule type" value="Genomic_DNA"/>
</dbReference>
<evidence type="ECO:0000256" key="3">
    <source>
        <dbReference type="ARBA" id="ARBA00012098"/>
    </source>
</evidence>
<feature type="site" description="Participates in a stacking interaction with the thymidine ring of dTDP-4-oxo-6-deoxyglucose" evidence="6">
    <location>
        <position position="138"/>
    </location>
</feature>
<dbReference type="InterPro" id="IPR014710">
    <property type="entry name" value="RmlC-like_jellyroll"/>
</dbReference>
<dbReference type="Proteomes" id="UP000076923">
    <property type="component" value="Unassembled WGS sequence"/>
</dbReference>
<comment type="caution">
    <text evidence="8">The sequence shown here is derived from an EMBL/GenBank/DDBJ whole genome shotgun (WGS) entry which is preliminary data.</text>
</comment>
<evidence type="ECO:0000313" key="9">
    <source>
        <dbReference type="Proteomes" id="UP000076923"/>
    </source>
</evidence>
<dbReference type="OrthoDB" id="9800680at2"/>
<comment type="pathway">
    <text evidence="7">Carbohydrate biosynthesis; dTDP-L-rhamnose biosynthesis.</text>
</comment>
<dbReference type="PANTHER" id="PTHR21047">
    <property type="entry name" value="DTDP-6-DEOXY-D-GLUCOSE-3,5 EPIMERASE"/>
    <property type="match status" value="1"/>
</dbReference>
<dbReference type="GO" id="GO:0005829">
    <property type="term" value="C:cytosol"/>
    <property type="evidence" value="ECO:0007669"/>
    <property type="project" value="TreeGrafter"/>
</dbReference>
<dbReference type="PANTHER" id="PTHR21047:SF2">
    <property type="entry name" value="THYMIDINE DIPHOSPHO-4-KETO-RHAMNOSE 3,5-EPIMERASE"/>
    <property type="match status" value="1"/>
</dbReference>
<keyword evidence="9" id="KW-1185">Reference proteome</keyword>
<dbReference type="RefSeq" id="WP_068447157.1">
    <property type="nucleotide sequence ID" value="NZ_CP150660.1"/>
</dbReference>
<reference evidence="8 9" key="1">
    <citation type="submission" date="2016-02" db="EMBL/GenBank/DDBJ databases">
        <title>Draft genome sequence of Polaribacter atrinae KACC17473.</title>
        <authorList>
            <person name="Shin S.-K."/>
            <person name="Yi H."/>
        </authorList>
    </citation>
    <scope>NUCLEOTIDE SEQUENCE [LARGE SCALE GENOMIC DNA]</scope>
    <source>
        <strain evidence="8 9">KACC 17473</strain>
    </source>
</reference>
<dbReference type="EC" id="5.1.3.13" evidence="3 7"/>
<keyword evidence="7" id="KW-0413">Isomerase</keyword>
<evidence type="ECO:0000256" key="1">
    <source>
        <dbReference type="ARBA" id="ARBA00001298"/>
    </source>
</evidence>
<evidence type="ECO:0000313" key="8">
    <source>
        <dbReference type="EMBL" id="OAD46835.1"/>
    </source>
</evidence>
<dbReference type="AlphaFoldDB" id="A0A176THG9"/>
<dbReference type="Gene3D" id="2.60.120.10">
    <property type="entry name" value="Jelly Rolls"/>
    <property type="match status" value="1"/>
</dbReference>
<proteinExistence type="inferred from homology"/>
<evidence type="ECO:0000256" key="2">
    <source>
        <dbReference type="ARBA" id="ARBA00001997"/>
    </source>
</evidence>
<comment type="function">
    <text evidence="2 7">Catalyzes the epimerization of the C3' and C5'positions of dTDP-6-deoxy-D-xylo-4-hexulose, forming dTDP-6-deoxy-L-lyxo-4-hexulose.</text>
</comment>
<evidence type="ECO:0000256" key="6">
    <source>
        <dbReference type="PIRSR" id="PIRSR600888-3"/>
    </source>
</evidence>
<sequence length="189" mass="21629">MKVTETSLKGCYVIEPLFFKDNRGCFLLEYNKKEFQEKTGFTGDFVLGNQSTSQYGVVRGLHLQRGEFAQAKLVRVVKGKILDVAVDARKDSETFGEVFSVELSADNNKQLFVPRGFLHGFSVLEDDTIVSYKCDNYYNLDSEDGVLFDDKDLNIDWKLKEDEIVLSDKDRMLKDFLSFNDISKTSENL</sequence>
<dbReference type="GO" id="GO:0019305">
    <property type="term" value="P:dTDP-rhamnose biosynthetic process"/>
    <property type="evidence" value="ECO:0007669"/>
    <property type="project" value="UniProtKB-UniRule"/>
</dbReference>